<accession>A0A1T5DPH2</accession>
<dbReference type="Pfam" id="PF14135">
    <property type="entry name" value="DUF4302"/>
    <property type="match status" value="1"/>
</dbReference>
<proteinExistence type="predicted"/>
<evidence type="ECO:0000313" key="2">
    <source>
        <dbReference type="Proteomes" id="UP000190150"/>
    </source>
</evidence>
<gene>
    <name evidence="1" type="ORF">SAMN05660841_02067</name>
</gene>
<dbReference type="Proteomes" id="UP000190150">
    <property type="component" value="Unassembled WGS sequence"/>
</dbReference>
<keyword evidence="2" id="KW-1185">Reference proteome</keyword>
<dbReference type="AlphaFoldDB" id="A0A1T5DPH2"/>
<evidence type="ECO:0000313" key="1">
    <source>
        <dbReference type="EMBL" id="SKB73565.1"/>
    </source>
</evidence>
<sequence>MLFGCQEHEAELVFDGLPEERMAQKLQELQERLLESPSGWKATLNTGTSTSKGAYNFYVDFDNGNVCKMQGDLTPTSSSTWSTSTYRVVWSMNASLVFDTFNYITMLQEPSSAFGGTAPHGYRSDIEFEYIRSTPDSVFLKGKKYQHDLVLTKISTTDVASLDEGKLKTKIDEVTSFFAKNLNSYFEIGNDGVKYAVSLDRIARAIIINWIEGDKVNSVKSAFAYSLEGVDIFKPIELKGNILTKIELVGSTAKMISLSGSYELKNNTIPILPITSLFAHNGAFNALVIEGSAMPVGIVSEFNSLWESQLSNYALNNVTMVSFIFKLNNSNTASLLVRFNSGGTVYLAQADYNYTLIDGILKLSAPISTNGNYNNGWVITNIKNYFSGAEFKLGYSSSTNPDVVNIGGLYKTNNAASFFYGKLAKN</sequence>
<evidence type="ECO:0008006" key="3">
    <source>
        <dbReference type="Google" id="ProtNLM"/>
    </source>
</evidence>
<protein>
    <recommendedName>
        <fullName evidence="3">DUF4302 domain-containing protein</fullName>
    </recommendedName>
</protein>
<name>A0A1T5DPH2_9SPHI</name>
<organism evidence="1 2">
    <name type="scientific">Sphingobacterium nematocida</name>
    <dbReference type="NCBI Taxonomy" id="1513896"/>
    <lineage>
        <taxon>Bacteria</taxon>
        <taxon>Pseudomonadati</taxon>
        <taxon>Bacteroidota</taxon>
        <taxon>Sphingobacteriia</taxon>
        <taxon>Sphingobacteriales</taxon>
        <taxon>Sphingobacteriaceae</taxon>
        <taxon>Sphingobacterium</taxon>
    </lineage>
</organism>
<dbReference type="EMBL" id="FUZF01000008">
    <property type="protein sequence ID" value="SKB73565.1"/>
    <property type="molecule type" value="Genomic_DNA"/>
</dbReference>
<dbReference type="STRING" id="1513896.SAMN05660841_02067"/>
<reference evidence="2" key="1">
    <citation type="submission" date="2017-02" db="EMBL/GenBank/DDBJ databases">
        <authorList>
            <person name="Varghese N."/>
            <person name="Submissions S."/>
        </authorList>
    </citation>
    <scope>NUCLEOTIDE SEQUENCE [LARGE SCALE GENOMIC DNA]</scope>
    <source>
        <strain evidence="2">DSM 24091</strain>
    </source>
</reference>
<dbReference type="InterPro" id="IPR025396">
    <property type="entry name" value="DUF4302"/>
</dbReference>